<reference evidence="3" key="1">
    <citation type="journal article" date="2014" name="BMC Genomics">
        <title>The genome sequence of the biocontrol fungus Metarhizium anisopliae and comparative genomics of Metarhizium species.</title>
        <authorList>
            <person name="Pattemore J.A."/>
            <person name="Hane J.K."/>
            <person name="Williams A.H."/>
            <person name="Wilson B.A."/>
            <person name="Stodart B.J."/>
            <person name="Ash G.J."/>
        </authorList>
    </citation>
    <scope>NUCLEOTIDE SEQUENCE [LARGE SCALE GENOMIC DNA]</scope>
    <source>
        <strain evidence="3">BRIP 53293</strain>
    </source>
</reference>
<evidence type="ECO:0000313" key="2">
    <source>
        <dbReference type="EMBL" id="KJK78727.1"/>
    </source>
</evidence>
<feature type="compositionally biased region" description="Basic and acidic residues" evidence="1">
    <location>
        <begin position="61"/>
        <end position="84"/>
    </location>
</feature>
<dbReference type="STRING" id="1291518.A0A0D9NXK9"/>
<feature type="region of interest" description="Disordered" evidence="1">
    <location>
        <begin position="33"/>
        <end position="96"/>
    </location>
</feature>
<dbReference type="EMBL" id="KE384732">
    <property type="protein sequence ID" value="KJK78727.1"/>
    <property type="molecule type" value="Genomic_DNA"/>
</dbReference>
<dbReference type="AlphaFoldDB" id="A0A0D9NXK9"/>
<evidence type="ECO:0000313" key="3">
    <source>
        <dbReference type="Proteomes" id="UP000054544"/>
    </source>
</evidence>
<accession>A0A0D9NXK9</accession>
<gene>
    <name evidence="2" type="ORF">H634G_05541</name>
</gene>
<evidence type="ECO:0000256" key="1">
    <source>
        <dbReference type="SAM" id="MobiDB-lite"/>
    </source>
</evidence>
<proteinExistence type="predicted"/>
<keyword evidence="3" id="KW-1185">Reference proteome</keyword>
<sequence length="314" mass="34321">MGPRSVFPWPGPLDSAATNHNILGADLNSLVSGSDASLTPPSETRSLASSPPRLSMTPEQQEMRRHRDRVRRESKLTSRMRRTDSASYTTSPPPMALNDVSNAIPLPIYSTAPQVSLLAEPSQALHNQQYLSSYNAALQEASHTSQMFTSSPYQSMWVVPDQRVTEAPWANGICSQTINVQYANGLPGYLFCTRGLQSHKTPASYTPCQRFSLFLIQIIARKAATLELFRAGQNLDVGSMGAMADSSPPLAIFFDISGRNQAKQPKLHAQIVVLSLLEQPPEMDTCCTTSVSREEATAAATEIATLHPVPIHDW</sequence>
<dbReference type="OrthoDB" id="5366256at2759"/>
<protein>
    <submittedName>
        <fullName evidence="2">Uncharacterized protein</fullName>
    </submittedName>
</protein>
<name>A0A0D9NXK9_METAN</name>
<organism evidence="2 3">
    <name type="scientific">Metarhizium anisopliae BRIP 53293</name>
    <dbReference type="NCBI Taxonomy" id="1291518"/>
    <lineage>
        <taxon>Eukaryota</taxon>
        <taxon>Fungi</taxon>
        <taxon>Dikarya</taxon>
        <taxon>Ascomycota</taxon>
        <taxon>Pezizomycotina</taxon>
        <taxon>Sordariomycetes</taxon>
        <taxon>Hypocreomycetidae</taxon>
        <taxon>Hypocreales</taxon>
        <taxon>Clavicipitaceae</taxon>
        <taxon>Metarhizium</taxon>
    </lineage>
</organism>
<dbReference type="Proteomes" id="UP000054544">
    <property type="component" value="Unassembled WGS sequence"/>
</dbReference>
<feature type="compositionally biased region" description="Polar residues" evidence="1">
    <location>
        <begin position="33"/>
        <end position="49"/>
    </location>
</feature>